<keyword evidence="1" id="KW-0732">Signal</keyword>
<name>A0A4Q5LLN1_9SPHI</name>
<accession>A0A4Q5LLN1</accession>
<dbReference type="EMBL" id="SEWG01000003">
    <property type="protein sequence ID" value="RYU90477.1"/>
    <property type="molecule type" value="Genomic_DNA"/>
</dbReference>
<proteinExistence type="predicted"/>
<feature type="chain" id="PRO_5020971191" description="Lipocalin-like domain-containing protein" evidence="1">
    <location>
        <begin position="27"/>
        <end position="144"/>
    </location>
</feature>
<sequence length="144" mass="15255">MKAKHSFKIAILAGFFLMAGGRVALAQCDKTATLTASATSYLDAQGTIIKTVDAGAVISITKTDLTITPDSDHAMSGKITSATCDWKVPFKEGKTVVKAVMSKDGTDEKHVTVTIDGKDGKVALTFEAEEMPGKKIQVVADKFE</sequence>
<protein>
    <recommendedName>
        <fullName evidence="4">Lipocalin-like domain-containing protein</fullName>
    </recommendedName>
</protein>
<gene>
    <name evidence="2" type="ORF">EWM62_07410</name>
</gene>
<evidence type="ECO:0008006" key="4">
    <source>
        <dbReference type="Google" id="ProtNLM"/>
    </source>
</evidence>
<keyword evidence="3" id="KW-1185">Reference proteome</keyword>
<feature type="signal peptide" evidence="1">
    <location>
        <begin position="1"/>
        <end position="26"/>
    </location>
</feature>
<dbReference type="OrthoDB" id="958110at2"/>
<organism evidence="2 3">
    <name type="scientific">Mucilaginibacter terrigena</name>
    <dbReference type="NCBI Taxonomy" id="2492395"/>
    <lineage>
        <taxon>Bacteria</taxon>
        <taxon>Pseudomonadati</taxon>
        <taxon>Bacteroidota</taxon>
        <taxon>Sphingobacteriia</taxon>
        <taxon>Sphingobacteriales</taxon>
        <taxon>Sphingobacteriaceae</taxon>
        <taxon>Mucilaginibacter</taxon>
    </lineage>
</organism>
<reference evidence="2 3" key="1">
    <citation type="submission" date="2019-02" db="EMBL/GenBank/DDBJ databases">
        <title>Bacterial novel species Mucilaginibacter sp. 17JY9-4 isolated from soil.</title>
        <authorList>
            <person name="Jung H.-Y."/>
        </authorList>
    </citation>
    <scope>NUCLEOTIDE SEQUENCE [LARGE SCALE GENOMIC DNA]</scope>
    <source>
        <strain evidence="2 3">17JY9-4</strain>
    </source>
</reference>
<dbReference type="Proteomes" id="UP000293331">
    <property type="component" value="Unassembled WGS sequence"/>
</dbReference>
<evidence type="ECO:0000313" key="3">
    <source>
        <dbReference type="Proteomes" id="UP000293331"/>
    </source>
</evidence>
<dbReference type="RefSeq" id="WP_129876037.1">
    <property type="nucleotide sequence ID" value="NZ_SEWG01000003.1"/>
</dbReference>
<comment type="caution">
    <text evidence="2">The sequence shown here is derived from an EMBL/GenBank/DDBJ whole genome shotgun (WGS) entry which is preliminary data.</text>
</comment>
<evidence type="ECO:0000256" key="1">
    <source>
        <dbReference type="SAM" id="SignalP"/>
    </source>
</evidence>
<evidence type="ECO:0000313" key="2">
    <source>
        <dbReference type="EMBL" id="RYU90477.1"/>
    </source>
</evidence>
<dbReference type="AlphaFoldDB" id="A0A4Q5LLN1"/>